<name>A0AA36JCP0_9DINO</name>
<dbReference type="Proteomes" id="UP001178507">
    <property type="component" value="Unassembled WGS sequence"/>
</dbReference>
<comment type="caution">
    <text evidence="5">The sequence shown here is derived from an EMBL/GenBank/DDBJ whole genome shotgun (WGS) entry which is preliminary data.</text>
</comment>
<dbReference type="EMBL" id="CAUJNA010003510">
    <property type="protein sequence ID" value="CAJ1403788.1"/>
    <property type="molecule type" value="Genomic_DNA"/>
</dbReference>
<evidence type="ECO:0000313" key="6">
    <source>
        <dbReference type="Proteomes" id="UP001178507"/>
    </source>
</evidence>
<dbReference type="PANTHER" id="PTHR13243:SF1">
    <property type="entry name" value="NUCLEOLAR PROTEIN 16"/>
    <property type="match status" value="1"/>
</dbReference>
<gene>
    <name evidence="5" type="ORF">EVOR1521_LOCUS26376</name>
</gene>
<comment type="similarity">
    <text evidence="2">Belongs to the NOP16 family.</text>
</comment>
<dbReference type="Pfam" id="PF09420">
    <property type="entry name" value="Nop16"/>
    <property type="match status" value="1"/>
</dbReference>
<dbReference type="InterPro" id="IPR019002">
    <property type="entry name" value="Ribosome_biogenesis_Nop16"/>
</dbReference>
<dbReference type="GO" id="GO:0042273">
    <property type="term" value="P:ribosomal large subunit biogenesis"/>
    <property type="evidence" value="ECO:0007669"/>
    <property type="project" value="TreeGrafter"/>
</dbReference>
<evidence type="ECO:0000256" key="2">
    <source>
        <dbReference type="ARBA" id="ARBA00008479"/>
    </source>
</evidence>
<evidence type="ECO:0000256" key="4">
    <source>
        <dbReference type="ARBA" id="ARBA00023242"/>
    </source>
</evidence>
<comment type="subcellular location">
    <subcellularLocation>
        <location evidence="1">Nucleus</location>
        <location evidence="1">Nucleolus</location>
    </subcellularLocation>
</comment>
<keyword evidence="4" id="KW-0539">Nucleus</keyword>
<feature type="non-terminal residue" evidence="5">
    <location>
        <position position="1"/>
    </location>
</feature>
<sequence>FFLPTCPCLHSAMARSLRKRRNAKVVSVKPKEKKIQKKHFNVRQIQDPELRKRFDIKKTLQENLEATDLKEMYYDRLPKKIPKKGAHPVKVNEDEAPICKKLIAKHGDDYQKMHWDIKLNVQQWTAKQCEKKAGYDEPTALARKRVLTCGSAVLAFVQHLPWLRVPYVFSVPPFPMIIRRNAKGSL</sequence>
<dbReference type="PANTHER" id="PTHR13243">
    <property type="entry name" value="HSPC111 PROTEIN-RELATED"/>
    <property type="match status" value="1"/>
</dbReference>
<protein>
    <recommendedName>
        <fullName evidence="3">Nucleolar protein 16</fullName>
    </recommendedName>
</protein>
<dbReference type="AlphaFoldDB" id="A0AA36JCP0"/>
<evidence type="ECO:0000256" key="3">
    <source>
        <dbReference type="ARBA" id="ARBA00015522"/>
    </source>
</evidence>
<organism evidence="5 6">
    <name type="scientific">Effrenium voratum</name>
    <dbReference type="NCBI Taxonomy" id="2562239"/>
    <lineage>
        <taxon>Eukaryota</taxon>
        <taxon>Sar</taxon>
        <taxon>Alveolata</taxon>
        <taxon>Dinophyceae</taxon>
        <taxon>Suessiales</taxon>
        <taxon>Symbiodiniaceae</taxon>
        <taxon>Effrenium</taxon>
    </lineage>
</organism>
<dbReference type="GO" id="GO:0005730">
    <property type="term" value="C:nucleolus"/>
    <property type="evidence" value="ECO:0007669"/>
    <property type="project" value="UniProtKB-SubCell"/>
</dbReference>
<evidence type="ECO:0000256" key="1">
    <source>
        <dbReference type="ARBA" id="ARBA00004604"/>
    </source>
</evidence>
<proteinExistence type="inferred from homology"/>
<accession>A0AA36JCP0</accession>
<reference evidence="5" key="1">
    <citation type="submission" date="2023-08" db="EMBL/GenBank/DDBJ databases">
        <authorList>
            <person name="Chen Y."/>
            <person name="Shah S."/>
            <person name="Dougan E. K."/>
            <person name="Thang M."/>
            <person name="Chan C."/>
        </authorList>
    </citation>
    <scope>NUCLEOTIDE SEQUENCE</scope>
</reference>
<keyword evidence="6" id="KW-1185">Reference proteome</keyword>
<evidence type="ECO:0000313" key="5">
    <source>
        <dbReference type="EMBL" id="CAJ1403788.1"/>
    </source>
</evidence>